<reference evidence="3 4" key="1">
    <citation type="submission" date="2019-06" db="EMBL/GenBank/DDBJ databases">
        <title>Persicimonas caeni gen. nov., sp. nov., a predatory bacterium isolated from solar saltern.</title>
        <authorList>
            <person name="Wang S."/>
        </authorList>
    </citation>
    <scope>NUCLEOTIDE SEQUENCE [LARGE SCALE GENOMIC DNA]</scope>
    <source>
        <strain evidence="3 4">YN101</strain>
    </source>
</reference>
<accession>A0A4Y6PT47</accession>
<dbReference type="Gene3D" id="2.160.20.10">
    <property type="entry name" value="Single-stranded right-handed beta-helix, Pectin lyase-like"/>
    <property type="match status" value="1"/>
</dbReference>
<protein>
    <recommendedName>
        <fullName evidence="2">Right handed beta helix domain-containing protein</fullName>
    </recommendedName>
</protein>
<dbReference type="OrthoDB" id="628936at2"/>
<dbReference type="Pfam" id="PF13229">
    <property type="entry name" value="Beta_helix"/>
    <property type="match status" value="1"/>
</dbReference>
<evidence type="ECO:0000256" key="1">
    <source>
        <dbReference type="SAM" id="MobiDB-lite"/>
    </source>
</evidence>
<dbReference type="RefSeq" id="WP_141197972.1">
    <property type="nucleotide sequence ID" value="NZ_CP041186.1"/>
</dbReference>
<sequence>MPTNTRAAIILAIVTLAVGCSDDSSGEQPSPDAADAAADTASDTTLDASADASDTVSDTTSDTVSDTMSDASTATCALPAPFDHDPAYPIEVWVSPVGDNTNAGTREAPFATLEHAASTAVQGTRIHLMAGTYSGGIYLDNLQGTAEAPVAIVGEEGAVIDGGNTGLQVSDPSYLTIENLTIRNVAQNGLNIDDGGSFDTPAHHVVVRNVTVEGVGDGGNQDCIKLSGVDDFWVLDNDVSQCSGQGIDMVGCHDGVIHGNHIHDKPSSGIQAKGGTADILIHGNRFADVTGRGINAGGSTGLAYFRPQDAPYEGVRIRVVANVFERVGAASGAPMAYVGCDACVFAHNTVIEPKTWVARILQESTDERFVPSRDGLFVNNIVVFNTADLRNGVFVNVGGNTAPETFTFANNLWFALDDPNFSGPSLSGGIPAPQDSIVQQEPGFADRAGGDYRIGTDSPAVGAARTLSGEAFPDYDGRCFDDPAAVGAFAAQ</sequence>
<evidence type="ECO:0000313" key="3">
    <source>
        <dbReference type="EMBL" id="QDG51492.1"/>
    </source>
</evidence>
<name>A0A4Y6PT47_PERCE</name>
<organism evidence="3 4">
    <name type="scientific">Persicimonas caeni</name>
    <dbReference type="NCBI Taxonomy" id="2292766"/>
    <lineage>
        <taxon>Bacteria</taxon>
        <taxon>Deltaproteobacteria</taxon>
        <taxon>Bradymonadales</taxon>
        <taxon>Bradymonadaceae</taxon>
        <taxon>Persicimonas</taxon>
    </lineage>
</organism>
<feature type="compositionally biased region" description="Low complexity" evidence="1">
    <location>
        <begin position="32"/>
        <end position="70"/>
    </location>
</feature>
<evidence type="ECO:0000313" key="4">
    <source>
        <dbReference type="Proteomes" id="UP000315995"/>
    </source>
</evidence>
<dbReference type="PROSITE" id="PS51257">
    <property type="entry name" value="PROKAR_LIPOPROTEIN"/>
    <property type="match status" value="1"/>
</dbReference>
<feature type="domain" description="Right handed beta helix" evidence="2">
    <location>
        <begin position="166"/>
        <end position="298"/>
    </location>
</feature>
<dbReference type="SMART" id="SM00710">
    <property type="entry name" value="PbH1"/>
    <property type="match status" value="6"/>
</dbReference>
<dbReference type="InterPro" id="IPR012334">
    <property type="entry name" value="Pectin_lyas_fold"/>
</dbReference>
<dbReference type="InterPro" id="IPR011050">
    <property type="entry name" value="Pectin_lyase_fold/virulence"/>
</dbReference>
<dbReference type="PANTHER" id="PTHR36453">
    <property type="entry name" value="SECRETED PROTEIN-RELATED"/>
    <property type="match status" value="1"/>
</dbReference>
<dbReference type="Proteomes" id="UP000315995">
    <property type="component" value="Chromosome"/>
</dbReference>
<dbReference type="EMBL" id="CP041186">
    <property type="protein sequence ID" value="QDG51492.1"/>
    <property type="molecule type" value="Genomic_DNA"/>
</dbReference>
<accession>A0A5B8Y8G4</accession>
<proteinExistence type="predicted"/>
<evidence type="ECO:0000259" key="2">
    <source>
        <dbReference type="Pfam" id="PF13229"/>
    </source>
</evidence>
<dbReference type="SUPFAM" id="SSF51126">
    <property type="entry name" value="Pectin lyase-like"/>
    <property type="match status" value="1"/>
</dbReference>
<dbReference type="AlphaFoldDB" id="A0A4Y6PT47"/>
<dbReference type="InterPro" id="IPR006626">
    <property type="entry name" value="PbH1"/>
</dbReference>
<keyword evidence="4" id="KW-1185">Reference proteome</keyword>
<dbReference type="InterPro" id="IPR039448">
    <property type="entry name" value="Beta_helix"/>
</dbReference>
<dbReference type="PANTHER" id="PTHR36453:SF1">
    <property type="entry name" value="RIGHT HANDED BETA HELIX DOMAIN-CONTAINING PROTEIN"/>
    <property type="match status" value="1"/>
</dbReference>
<feature type="region of interest" description="Disordered" evidence="1">
    <location>
        <begin position="21"/>
        <end position="70"/>
    </location>
</feature>
<gene>
    <name evidence="3" type="ORF">FIV42_12275</name>
</gene>